<dbReference type="PANTHER" id="PTHR34580">
    <property type="match status" value="1"/>
</dbReference>
<dbReference type="EMBL" id="DVIU01000274">
    <property type="protein sequence ID" value="HIS37580.1"/>
    <property type="molecule type" value="Genomic_DNA"/>
</dbReference>
<dbReference type="InterPro" id="IPR057727">
    <property type="entry name" value="WCX_dom"/>
</dbReference>
<evidence type="ECO:0000259" key="1">
    <source>
        <dbReference type="Pfam" id="PF25583"/>
    </source>
</evidence>
<dbReference type="Pfam" id="PF25583">
    <property type="entry name" value="WCX"/>
    <property type="match status" value="1"/>
</dbReference>
<dbReference type="PANTHER" id="PTHR34580:SF1">
    <property type="entry name" value="PROTEIN PAFC"/>
    <property type="match status" value="1"/>
</dbReference>
<evidence type="ECO:0000313" key="2">
    <source>
        <dbReference type="EMBL" id="HIS37580.1"/>
    </source>
</evidence>
<dbReference type="InterPro" id="IPR051534">
    <property type="entry name" value="CBASS_pafABC_assoc_protein"/>
</dbReference>
<sequence length="313" mass="36450">MKEFMKNKTVTYNLMSFTGFKSLVVFSLLLESPKSYDEINTYFKKHEYIKEPISIDTLRVYLTSLRMVGCEIIRTRKTEGSKYKLVSHPFELQITDEQIKSLIKVYKTVSKNIELHELLMLEKFLRKISDLIKNPDLSAALDRVSLFCGIDPNLVEKLIRHCNNKDQITFLYNSPRSGEKSIEIITDKVELNNNKFYLYGTGLEYNQYGYFPISRIKAILNVKIFKTDVTNIEKFTVGYELRANPNEIKLTDEEKLVEIKDGKLLIENTTSNPFIVKQRILSFGYACKVLYPESFKKDIISTLKEMREGYNDG</sequence>
<reference evidence="2" key="2">
    <citation type="journal article" date="2021" name="PeerJ">
        <title>Extensive microbial diversity within the chicken gut microbiome revealed by metagenomics and culture.</title>
        <authorList>
            <person name="Gilroy R."/>
            <person name="Ravi A."/>
            <person name="Getino M."/>
            <person name="Pursley I."/>
            <person name="Horton D.L."/>
            <person name="Alikhan N.F."/>
            <person name="Baker D."/>
            <person name="Gharbi K."/>
            <person name="Hall N."/>
            <person name="Watson M."/>
            <person name="Adriaenssens E.M."/>
            <person name="Foster-Nyarko E."/>
            <person name="Jarju S."/>
            <person name="Secka A."/>
            <person name="Antonio M."/>
            <person name="Oren A."/>
            <person name="Chaudhuri R.R."/>
            <person name="La Ragione R."/>
            <person name="Hildebrand F."/>
            <person name="Pallen M.J."/>
        </authorList>
    </citation>
    <scope>NUCLEOTIDE SEQUENCE</scope>
    <source>
        <strain evidence="2">6276</strain>
    </source>
</reference>
<protein>
    <submittedName>
        <fullName evidence="2">WYL domain-containing protein</fullName>
    </submittedName>
</protein>
<dbReference type="Proteomes" id="UP000823928">
    <property type="component" value="Unassembled WGS sequence"/>
</dbReference>
<dbReference type="AlphaFoldDB" id="A0A9D1JPT4"/>
<evidence type="ECO:0000313" key="3">
    <source>
        <dbReference type="Proteomes" id="UP000823928"/>
    </source>
</evidence>
<name>A0A9D1JPT4_9BACT</name>
<reference evidence="2" key="1">
    <citation type="submission" date="2020-10" db="EMBL/GenBank/DDBJ databases">
        <authorList>
            <person name="Gilroy R."/>
        </authorList>
    </citation>
    <scope>NUCLEOTIDE SEQUENCE</scope>
    <source>
        <strain evidence="2">6276</strain>
    </source>
</reference>
<gene>
    <name evidence="2" type="ORF">IAC10_13320</name>
</gene>
<accession>A0A9D1JPT4</accession>
<comment type="caution">
    <text evidence="2">The sequence shown here is derived from an EMBL/GenBank/DDBJ whole genome shotgun (WGS) entry which is preliminary data.</text>
</comment>
<proteinExistence type="predicted"/>
<organism evidence="2 3">
    <name type="scientific">Candidatus Scatousia excrementigallinarum</name>
    <dbReference type="NCBI Taxonomy" id="2840935"/>
    <lineage>
        <taxon>Bacteria</taxon>
        <taxon>Candidatus Scatousia</taxon>
    </lineage>
</organism>
<feature type="domain" description="WCX" evidence="1">
    <location>
        <begin position="255"/>
        <end position="306"/>
    </location>
</feature>